<keyword evidence="4" id="KW-1185">Reference proteome</keyword>
<feature type="domain" description="MAM" evidence="2">
    <location>
        <begin position="292"/>
        <end position="448"/>
    </location>
</feature>
<organism evidence="3 4">
    <name type="scientific">Allacma fusca</name>
    <dbReference type="NCBI Taxonomy" id="39272"/>
    <lineage>
        <taxon>Eukaryota</taxon>
        <taxon>Metazoa</taxon>
        <taxon>Ecdysozoa</taxon>
        <taxon>Arthropoda</taxon>
        <taxon>Hexapoda</taxon>
        <taxon>Collembola</taxon>
        <taxon>Symphypleona</taxon>
        <taxon>Sminthuridae</taxon>
        <taxon>Allacma</taxon>
    </lineage>
</organism>
<feature type="non-terminal residue" evidence="3">
    <location>
        <position position="1"/>
    </location>
</feature>
<reference evidence="3" key="1">
    <citation type="submission" date="2021-06" db="EMBL/GenBank/DDBJ databases">
        <authorList>
            <person name="Hodson N. C."/>
            <person name="Mongue J. A."/>
            <person name="Jaron S. K."/>
        </authorList>
    </citation>
    <scope>NUCLEOTIDE SEQUENCE</scope>
</reference>
<evidence type="ECO:0000256" key="1">
    <source>
        <dbReference type="SAM" id="MobiDB-lite"/>
    </source>
</evidence>
<dbReference type="GO" id="GO:0005576">
    <property type="term" value="C:extracellular region"/>
    <property type="evidence" value="ECO:0007669"/>
    <property type="project" value="InterPro"/>
</dbReference>
<protein>
    <recommendedName>
        <fullName evidence="2">MAM domain-containing protein</fullName>
    </recommendedName>
</protein>
<comment type="caution">
    <text evidence="3">The sequence shown here is derived from an EMBL/GenBank/DDBJ whole genome shotgun (WGS) entry which is preliminary data.</text>
</comment>
<dbReference type="EMBL" id="CAJVCH010571061">
    <property type="protein sequence ID" value="CAG7836512.1"/>
    <property type="molecule type" value="Genomic_DNA"/>
</dbReference>
<dbReference type="InterPro" id="IPR000998">
    <property type="entry name" value="MAM_dom"/>
</dbReference>
<name>A0A8J2LTX6_9HEXA</name>
<proteinExistence type="predicted"/>
<gene>
    <name evidence="3" type="ORF">AFUS01_LOCUS45749</name>
</gene>
<feature type="region of interest" description="Disordered" evidence="1">
    <location>
        <begin position="156"/>
        <end position="189"/>
    </location>
</feature>
<dbReference type="PROSITE" id="PS01010">
    <property type="entry name" value="CRISP_2"/>
    <property type="match status" value="1"/>
</dbReference>
<feature type="region of interest" description="Disordered" evidence="1">
    <location>
        <begin position="86"/>
        <end position="125"/>
    </location>
</feature>
<dbReference type="PROSITE" id="PS01009">
    <property type="entry name" value="CRISP_1"/>
    <property type="match status" value="1"/>
</dbReference>
<accession>A0A8J2LTX6</accession>
<dbReference type="AlphaFoldDB" id="A0A8J2LTX6"/>
<evidence type="ECO:0000313" key="4">
    <source>
        <dbReference type="Proteomes" id="UP000708208"/>
    </source>
</evidence>
<sequence>FIKALGHFTQIAWADTYKIGCGYAFYNEGKWYRKLYICNYGPAGNIITTPMYQRGAPCSACPEGTYCSNQYPGLCTGSGSSSSYSPAAVRLPPAPLPTIPPTTTTRRTTTPRPTTTTVRTTTTRRPTTTTTIIPVYNEIESNDIYEIENRFGFPSRKNSNRNRANQLTTRRSYSTTTPRPATTRSPYYRAPTTTRANYNYYNYNNQRQTTTTPTTTTTTLAPVYNTNYYSQQPSYSSPQGTENFESQLLATLQPAPSRFAGNSNSAQSAQAKVLRINDSPVVGIRDMNSIILFCDFDYAKCPIRYTGDSWNYTISETPGFGRGFESVVSPSHLTNLYIRSVMNPSGDGNICLYFRFINYRFSPDGTPAKSGSSPLSLRVTAGTLRQKPKVVDIPDISTSPRDWLTARIQFRNIRSMFLLIFQLPSNYLVDNVYVAIDDVLVTQGLCHL</sequence>
<feature type="compositionally biased region" description="Low complexity" evidence="1">
    <location>
        <begin position="101"/>
        <end position="125"/>
    </location>
</feature>
<dbReference type="OrthoDB" id="414826at2759"/>
<dbReference type="InterPro" id="IPR018244">
    <property type="entry name" value="Allrgn_V5/Tpx1_CS"/>
</dbReference>
<dbReference type="GO" id="GO:0016020">
    <property type="term" value="C:membrane"/>
    <property type="evidence" value="ECO:0007669"/>
    <property type="project" value="InterPro"/>
</dbReference>
<dbReference type="PROSITE" id="PS50060">
    <property type="entry name" value="MAM_2"/>
    <property type="match status" value="1"/>
</dbReference>
<evidence type="ECO:0000313" key="3">
    <source>
        <dbReference type="EMBL" id="CAG7836512.1"/>
    </source>
</evidence>
<dbReference type="Proteomes" id="UP000708208">
    <property type="component" value="Unassembled WGS sequence"/>
</dbReference>
<dbReference type="CDD" id="cd05380">
    <property type="entry name" value="CAP_euk"/>
    <property type="match status" value="1"/>
</dbReference>
<evidence type="ECO:0000259" key="2">
    <source>
        <dbReference type="PROSITE" id="PS50060"/>
    </source>
</evidence>
<feature type="compositionally biased region" description="Low complexity" evidence="1">
    <location>
        <begin position="168"/>
        <end position="189"/>
    </location>
</feature>